<evidence type="ECO:0000313" key="2">
    <source>
        <dbReference type="EMBL" id="MBB4080514.1"/>
    </source>
</evidence>
<keyword evidence="3" id="KW-1185">Reference proteome</keyword>
<evidence type="ECO:0008006" key="4">
    <source>
        <dbReference type="Google" id="ProtNLM"/>
    </source>
</evidence>
<gene>
    <name evidence="2" type="ORF">GGR28_003148</name>
</gene>
<keyword evidence="1" id="KW-0732">Signal</keyword>
<dbReference type="Proteomes" id="UP000576209">
    <property type="component" value="Unassembled WGS sequence"/>
</dbReference>
<comment type="caution">
    <text evidence="2">The sequence shown here is derived from an EMBL/GenBank/DDBJ whole genome shotgun (WGS) entry which is preliminary data.</text>
</comment>
<protein>
    <recommendedName>
        <fullName evidence="4">Lipocalin-like domain-containing protein</fullName>
    </recommendedName>
</protein>
<evidence type="ECO:0000313" key="3">
    <source>
        <dbReference type="Proteomes" id="UP000576209"/>
    </source>
</evidence>
<dbReference type="PROSITE" id="PS51257">
    <property type="entry name" value="PROKAR_LIPOPROTEIN"/>
    <property type="match status" value="1"/>
</dbReference>
<reference evidence="2 3" key="1">
    <citation type="submission" date="2020-08" db="EMBL/GenBank/DDBJ databases">
        <title>Genomic Encyclopedia of Type Strains, Phase IV (KMG-IV): sequencing the most valuable type-strain genomes for metagenomic binning, comparative biology and taxonomic classification.</title>
        <authorList>
            <person name="Goeker M."/>
        </authorList>
    </citation>
    <scope>NUCLEOTIDE SEQUENCE [LARGE SCALE GENOMIC DNA]</scope>
    <source>
        <strain evidence="2 3">DSM 105137</strain>
    </source>
</reference>
<evidence type="ECO:0000256" key="1">
    <source>
        <dbReference type="SAM" id="SignalP"/>
    </source>
</evidence>
<proteinExistence type="predicted"/>
<feature type="signal peptide" evidence="1">
    <location>
        <begin position="1"/>
        <end position="18"/>
    </location>
</feature>
<sequence length="140" mass="15365">MPKYFLLLLFLQVFSACSADEAPAEAQVEETKVIDPLPTATDNTGELQGNWRSTDDRMSVLRFEGNSMIRSYDGSDEETGENFILGPQCPGSPTAATDDATGRYLSIPDAERCYIITKLTATELELSEVGGGDTLRYVRE</sequence>
<accession>A0A840E4G5</accession>
<dbReference type="EMBL" id="JACIFF010000008">
    <property type="protein sequence ID" value="MBB4080514.1"/>
    <property type="molecule type" value="Genomic_DNA"/>
</dbReference>
<feature type="chain" id="PRO_5032821453" description="Lipocalin-like domain-containing protein" evidence="1">
    <location>
        <begin position="19"/>
        <end position="140"/>
    </location>
</feature>
<name>A0A840E4G5_9BACT</name>
<organism evidence="2 3">
    <name type="scientific">Neolewinella aquimaris</name>
    <dbReference type="NCBI Taxonomy" id="1835722"/>
    <lineage>
        <taxon>Bacteria</taxon>
        <taxon>Pseudomonadati</taxon>
        <taxon>Bacteroidota</taxon>
        <taxon>Saprospiria</taxon>
        <taxon>Saprospirales</taxon>
        <taxon>Lewinellaceae</taxon>
        <taxon>Neolewinella</taxon>
    </lineage>
</organism>
<dbReference type="RefSeq" id="WP_183496749.1">
    <property type="nucleotide sequence ID" value="NZ_JACIFF010000008.1"/>
</dbReference>
<dbReference type="AlphaFoldDB" id="A0A840E4G5"/>